<dbReference type="EMBL" id="NGUP01000002">
    <property type="protein sequence ID" value="OWS70436.1"/>
    <property type="molecule type" value="Genomic_DNA"/>
</dbReference>
<dbReference type="GO" id="GO:0003774">
    <property type="term" value="F:cytoskeletal motor activity"/>
    <property type="evidence" value="ECO:0007669"/>
    <property type="project" value="InterPro"/>
</dbReference>
<dbReference type="PRINTS" id="PR01006">
    <property type="entry name" value="FLGHOOKFLIE"/>
</dbReference>
<dbReference type="OrthoDB" id="8909229at2"/>
<dbReference type="RefSeq" id="WP_088524980.1">
    <property type="nucleotide sequence ID" value="NZ_NGUP01000002.1"/>
</dbReference>
<evidence type="ECO:0000256" key="5">
    <source>
        <dbReference type="NCBIfam" id="TIGR00205"/>
    </source>
</evidence>
<keyword evidence="6" id="KW-0282">Flagellum</keyword>
<evidence type="ECO:0000256" key="1">
    <source>
        <dbReference type="ARBA" id="ARBA00004117"/>
    </source>
</evidence>
<dbReference type="GO" id="GO:0009425">
    <property type="term" value="C:bacterial-type flagellum basal body"/>
    <property type="evidence" value="ECO:0007669"/>
    <property type="project" value="UniProtKB-SubCell"/>
</dbReference>
<evidence type="ECO:0000256" key="2">
    <source>
        <dbReference type="ARBA" id="ARBA00009272"/>
    </source>
</evidence>
<dbReference type="GO" id="GO:0071973">
    <property type="term" value="P:bacterial-type flagellum-dependent cell motility"/>
    <property type="evidence" value="ECO:0007669"/>
    <property type="project" value="InterPro"/>
</dbReference>
<reference evidence="6 7" key="1">
    <citation type="submission" date="2017-05" db="EMBL/GenBank/DDBJ databases">
        <title>Genome of Polynucleobacter sp. MWH-Feld-100.</title>
        <authorList>
            <person name="Hahn M.W."/>
        </authorList>
    </citation>
    <scope>NUCLEOTIDE SEQUENCE [LARGE SCALE GENOMIC DNA]</scope>
    <source>
        <strain evidence="6 7">MWH-Feld-100</strain>
    </source>
</reference>
<comment type="subcellular location">
    <subcellularLocation>
        <location evidence="1 4">Bacterial flagellum basal body</location>
    </subcellularLocation>
</comment>
<gene>
    <name evidence="4" type="primary">fliE</name>
    <name evidence="6" type="ORF">CBI31_03095</name>
</gene>
<protein>
    <recommendedName>
        <fullName evidence="4 5">Flagellar hook-basal body complex protein FliE</fullName>
    </recommendedName>
</protein>
<dbReference type="PANTHER" id="PTHR34653:SF1">
    <property type="entry name" value="FLAGELLAR HOOK-BASAL BODY COMPLEX PROTEIN FLIE"/>
    <property type="match status" value="1"/>
</dbReference>
<name>A0A254PYU9_9BURK</name>
<proteinExistence type="inferred from homology"/>
<keyword evidence="6" id="KW-0969">Cilium</keyword>
<evidence type="ECO:0000313" key="7">
    <source>
        <dbReference type="Proteomes" id="UP000197528"/>
    </source>
</evidence>
<comment type="caution">
    <text evidence="6">The sequence shown here is derived from an EMBL/GenBank/DDBJ whole genome shotgun (WGS) entry which is preliminary data.</text>
</comment>
<dbReference type="PANTHER" id="PTHR34653">
    <property type="match status" value="1"/>
</dbReference>
<keyword evidence="3 4" id="KW-0975">Bacterial flagellum</keyword>
<evidence type="ECO:0000256" key="3">
    <source>
        <dbReference type="ARBA" id="ARBA00023143"/>
    </source>
</evidence>
<organism evidence="6 7">
    <name type="scientific">Polynucleobacter campilacus</name>
    <dbReference type="NCBI Taxonomy" id="1743163"/>
    <lineage>
        <taxon>Bacteria</taxon>
        <taxon>Pseudomonadati</taxon>
        <taxon>Pseudomonadota</taxon>
        <taxon>Betaproteobacteria</taxon>
        <taxon>Burkholderiales</taxon>
        <taxon>Burkholderiaceae</taxon>
        <taxon>Polynucleobacter</taxon>
    </lineage>
</organism>
<dbReference type="AlphaFoldDB" id="A0A254PYU9"/>
<dbReference type="Proteomes" id="UP000197528">
    <property type="component" value="Unassembled WGS sequence"/>
</dbReference>
<evidence type="ECO:0000256" key="4">
    <source>
        <dbReference type="HAMAP-Rule" id="MF_00724"/>
    </source>
</evidence>
<keyword evidence="7" id="KW-1185">Reference proteome</keyword>
<dbReference type="InterPro" id="IPR001624">
    <property type="entry name" value="FliE"/>
</dbReference>
<dbReference type="NCBIfam" id="TIGR00205">
    <property type="entry name" value="fliE"/>
    <property type="match status" value="1"/>
</dbReference>
<keyword evidence="6" id="KW-0966">Cell projection</keyword>
<accession>A0A254PYU9</accession>
<evidence type="ECO:0000313" key="6">
    <source>
        <dbReference type="EMBL" id="OWS70436.1"/>
    </source>
</evidence>
<dbReference type="GO" id="GO:0005198">
    <property type="term" value="F:structural molecule activity"/>
    <property type="evidence" value="ECO:0007669"/>
    <property type="project" value="UniProtKB-UniRule"/>
</dbReference>
<comment type="similarity">
    <text evidence="2 4">Belongs to the FliE family.</text>
</comment>
<dbReference type="HAMAP" id="MF_00724">
    <property type="entry name" value="FliE"/>
    <property type="match status" value="1"/>
</dbReference>
<dbReference type="Pfam" id="PF02049">
    <property type="entry name" value="FliE"/>
    <property type="match status" value="1"/>
</dbReference>
<sequence>MSVGAIDSGRIQAMLAQLKAASSAAPANLAAPIQGLDSIKGINSGDGSKPTPSIDFATALRSSLDQVNQSQTKAVELGKNFALGDDSVNLSDVMVATQKASLSFQATVQVRNKLVSAYHDIMNMQV</sequence>